<gene>
    <name evidence="3" type="ORF">BSAL_51465</name>
</gene>
<feature type="region of interest" description="Disordered" evidence="2">
    <location>
        <begin position="350"/>
        <end position="410"/>
    </location>
</feature>
<reference evidence="4" key="1">
    <citation type="submission" date="2015-09" db="EMBL/GenBank/DDBJ databases">
        <authorList>
            <consortium name="Pathogen Informatics"/>
        </authorList>
    </citation>
    <scope>NUCLEOTIDE SEQUENCE [LARGE SCALE GENOMIC DNA]</scope>
    <source>
        <strain evidence="4">Lake Konstanz</strain>
    </source>
</reference>
<dbReference type="Proteomes" id="UP000051952">
    <property type="component" value="Unassembled WGS sequence"/>
</dbReference>
<dbReference type="VEuPathDB" id="TriTrypDB:BSAL_51465"/>
<accession>A0A0S4IKY8</accession>
<name>A0A0S4IKY8_BODSA</name>
<organism evidence="3 4">
    <name type="scientific">Bodo saltans</name>
    <name type="common">Flagellated protozoan</name>
    <dbReference type="NCBI Taxonomy" id="75058"/>
    <lineage>
        <taxon>Eukaryota</taxon>
        <taxon>Discoba</taxon>
        <taxon>Euglenozoa</taxon>
        <taxon>Kinetoplastea</taxon>
        <taxon>Metakinetoplastina</taxon>
        <taxon>Eubodonida</taxon>
        <taxon>Bodonidae</taxon>
        <taxon>Bodo</taxon>
    </lineage>
</organism>
<evidence type="ECO:0000256" key="1">
    <source>
        <dbReference type="SAM" id="Coils"/>
    </source>
</evidence>
<keyword evidence="4" id="KW-1185">Reference proteome</keyword>
<sequence>MPISNLRGLEQRFLALEQRERKLQQLSNKTNAAAATGRRIHRSVLADPHLEPNHGRHNAAREEGLPLYANRYAVEETELLSGAKDEANAASKAVHGRVAQNVLSMKQKATAFFDRERGMRQAHLMDHNNNDLQPDMAWNDDDPQQLSKLLPRAGRTDQRTEDEVHFVPLFGRTPTPPTTTMSTLLAQQRPSTAPSKPAAGSGVQASSVPDAVRRPTMHSLQARTSPTSRSIGADEARRESTGEDAIISRMVYSDDQARSAEGVAEAGPATSVTAEAAAAGIRHASLRRVRPQTAQDSSYANARPIRVRRTGSANTTVSRQEAVEKAKAEERSKLNGQRLARAFFERLPPAVPPTGVASSATRYPSRSEAEQAQAAHSPQRKGLAPLFSSDDASPGRASSNILPPSSTSPATMTTAALPPFALSPDYYRLQVKIVHSAATLAHWEFTVVITDVTNPKRSLPRHQFRGLKVNPQRHLIFQAPDGVTLDPLKQIPWAMSPSCLYNHTLRLEVFATHPLETKVVDTMVNYGGQHQ</sequence>
<feature type="coiled-coil region" evidence="1">
    <location>
        <begin position="6"/>
        <end position="36"/>
    </location>
</feature>
<feature type="compositionally biased region" description="Polar residues" evidence="2">
    <location>
        <begin position="181"/>
        <end position="194"/>
    </location>
</feature>
<evidence type="ECO:0000313" key="3">
    <source>
        <dbReference type="EMBL" id="CUE67661.1"/>
    </source>
</evidence>
<evidence type="ECO:0000313" key="4">
    <source>
        <dbReference type="Proteomes" id="UP000051952"/>
    </source>
</evidence>
<dbReference type="EMBL" id="CYKH01000062">
    <property type="protein sequence ID" value="CUE67661.1"/>
    <property type="molecule type" value="Genomic_DNA"/>
</dbReference>
<dbReference type="OMA" id="YEASHRR"/>
<feature type="region of interest" description="Disordered" evidence="2">
    <location>
        <begin position="168"/>
        <end position="248"/>
    </location>
</feature>
<keyword evidence="1" id="KW-0175">Coiled coil</keyword>
<feature type="compositionally biased region" description="Basic and acidic residues" evidence="2">
    <location>
        <begin position="232"/>
        <end position="241"/>
    </location>
</feature>
<feature type="compositionally biased region" description="Basic and acidic residues" evidence="2">
    <location>
        <begin position="321"/>
        <end position="333"/>
    </location>
</feature>
<proteinExistence type="predicted"/>
<feature type="region of interest" description="Disordered" evidence="2">
    <location>
        <begin position="309"/>
        <end position="334"/>
    </location>
</feature>
<protein>
    <submittedName>
        <fullName evidence="3">Uncharacterized protein</fullName>
    </submittedName>
</protein>
<evidence type="ECO:0000256" key="2">
    <source>
        <dbReference type="SAM" id="MobiDB-lite"/>
    </source>
</evidence>
<dbReference type="AlphaFoldDB" id="A0A0S4IKY8"/>
<feature type="compositionally biased region" description="Polar residues" evidence="2">
    <location>
        <begin position="218"/>
        <end position="230"/>
    </location>
</feature>